<reference evidence="1 2" key="1">
    <citation type="submission" date="2016-11" db="EMBL/GenBank/DDBJ databases">
        <title>Gramella sp. LPB0144 isolated from marine environment.</title>
        <authorList>
            <person name="Kim E."/>
            <person name="Yi H."/>
        </authorList>
    </citation>
    <scope>NUCLEOTIDE SEQUENCE [LARGE SCALE GENOMIC DNA]</scope>
    <source>
        <strain evidence="1 2">LPB0144</strain>
    </source>
</reference>
<sequence length="203" mass="23272">MYRPLKYQKDDKEFIFSFIESNPFASMVVQGGNLVATHVPILTEGNENDWSLFSHTAKHNEISKYLKDGAEALLIFQGAHSYISSSWYKEKDISTWDYSAVHVNARVRLQTGAELEDSLKKLVGKFEKDQEDPLYYKDIPKKMLVDHLPLITGFWLEPFKVQGVAKLHQSYQKDDIKAVVSQLDKGNNMERDLSADIKAENDL</sequence>
<dbReference type="Pfam" id="PF04299">
    <property type="entry name" value="FMN_bind_2"/>
    <property type="match status" value="1"/>
</dbReference>
<protein>
    <submittedName>
        <fullName evidence="1">Negative transcriptional regulator</fullName>
    </submittedName>
</protein>
<dbReference type="PIRSF" id="PIRSF010372">
    <property type="entry name" value="PaiB"/>
    <property type="match status" value="1"/>
</dbReference>
<dbReference type="OrthoDB" id="9794948at2"/>
<accession>A0A1L3J5X9</accession>
<evidence type="ECO:0000313" key="2">
    <source>
        <dbReference type="Proteomes" id="UP000182510"/>
    </source>
</evidence>
<dbReference type="SUPFAM" id="SSF50475">
    <property type="entry name" value="FMN-binding split barrel"/>
    <property type="match status" value="1"/>
</dbReference>
<proteinExistence type="predicted"/>
<dbReference type="AlphaFoldDB" id="A0A1L3J5X9"/>
<dbReference type="Proteomes" id="UP000182510">
    <property type="component" value="Chromosome"/>
</dbReference>
<name>A0A1L3J5X9_9FLAO</name>
<evidence type="ECO:0000313" key="1">
    <source>
        <dbReference type="EMBL" id="APG60522.1"/>
    </source>
</evidence>
<organism evidence="1 2">
    <name type="scientific">Christiangramia salexigens</name>
    <dbReference type="NCBI Taxonomy" id="1913577"/>
    <lineage>
        <taxon>Bacteria</taxon>
        <taxon>Pseudomonadati</taxon>
        <taxon>Bacteroidota</taxon>
        <taxon>Flavobacteriia</taxon>
        <taxon>Flavobacteriales</taxon>
        <taxon>Flavobacteriaceae</taxon>
        <taxon>Christiangramia</taxon>
    </lineage>
</organism>
<dbReference type="InterPro" id="IPR007396">
    <property type="entry name" value="TR_PAI2-type"/>
</dbReference>
<dbReference type="KEGG" id="grl:LPB144_08950"/>
<keyword evidence="2" id="KW-1185">Reference proteome</keyword>
<gene>
    <name evidence="1" type="ORF">LPB144_08950</name>
</gene>
<dbReference type="STRING" id="1913577.LPB144_08950"/>
<dbReference type="EMBL" id="CP018153">
    <property type="protein sequence ID" value="APG60522.1"/>
    <property type="molecule type" value="Genomic_DNA"/>
</dbReference>
<dbReference type="Gene3D" id="2.30.110.10">
    <property type="entry name" value="Electron Transport, Fmn-binding Protein, Chain A"/>
    <property type="match status" value="1"/>
</dbReference>
<dbReference type="InterPro" id="IPR012349">
    <property type="entry name" value="Split_barrel_FMN-bd"/>
</dbReference>
<dbReference type="RefSeq" id="WP_072553199.1">
    <property type="nucleotide sequence ID" value="NZ_CP018153.1"/>
</dbReference>
<dbReference type="PANTHER" id="PTHR35802">
    <property type="entry name" value="PROTEASE SYNTHASE AND SPORULATION PROTEIN PAI 2"/>
    <property type="match status" value="1"/>
</dbReference>
<dbReference type="PANTHER" id="PTHR35802:SF1">
    <property type="entry name" value="PROTEASE SYNTHASE AND SPORULATION PROTEIN PAI 2"/>
    <property type="match status" value="1"/>
</dbReference>